<dbReference type="GO" id="GO:0006508">
    <property type="term" value="P:proteolysis"/>
    <property type="evidence" value="ECO:0007669"/>
    <property type="project" value="UniProtKB-KW"/>
</dbReference>
<dbReference type="Proteomes" id="UP000198940">
    <property type="component" value="Unassembled WGS sequence"/>
</dbReference>
<keyword evidence="3" id="KW-0378">Hydrolase</keyword>
<evidence type="ECO:0000313" key="2">
    <source>
        <dbReference type="EMBL" id="SFC18825.1"/>
    </source>
</evidence>
<dbReference type="GO" id="GO:0008233">
    <property type="term" value="F:peptidase activity"/>
    <property type="evidence" value="ECO:0007669"/>
    <property type="project" value="UniProtKB-KW"/>
</dbReference>
<dbReference type="Pfam" id="PF01841">
    <property type="entry name" value="Transglut_core"/>
    <property type="match status" value="1"/>
</dbReference>
<dbReference type="RefSeq" id="WP_245750691.1">
    <property type="nucleotide sequence ID" value="NZ_FOKU01000007.1"/>
</dbReference>
<protein>
    <submittedName>
        <fullName evidence="3">Transglutaminase-like enzyme, putative cysteine protease</fullName>
    </submittedName>
</protein>
<feature type="domain" description="Transglutaminase-like" evidence="1">
    <location>
        <begin position="179"/>
        <end position="244"/>
    </location>
</feature>
<dbReference type="AlphaFoldDB" id="A0A1M6VCD9"/>
<dbReference type="Gene3D" id="3.10.620.30">
    <property type="match status" value="1"/>
</dbReference>
<dbReference type="EMBL" id="FOKU01000007">
    <property type="protein sequence ID" value="SFC18825.1"/>
    <property type="molecule type" value="Genomic_DNA"/>
</dbReference>
<dbReference type="SMART" id="SM00460">
    <property type="entry name" value="TGc"/>
    <property type="match status" value="1"/>
</dbReference>
<dbReference type="InterPro" id="IPR038765">
    <property type="entry name" value="Papain-like_cys_pep_sf"/>
</dbReference>
<sequence>MIELSHMLYEYEIDYDTQNSYEKGLSEAFWQFLVIPEDNDTQEVSYWHFENNLGERNSVSENGLGFKTVQVRSKREIDHITFNAHFKLTKKEINPFDFELPADLGDELRILNSLDFKVDHEPYLRKTELTTLPEKHTNIFLFDGNKSIFENLVDLNQWAFMQLYFKTGVTAVDTPLEEIIDKRHGVCQDFTHLFCAIAKQNGVPCRYVSGYLHQGIGFFGDSQMHAWAEAFVPKVGWIGFDPTNNLLVNHNHIKVCHGKDYTDCAPLKGVVYTLGGNETKYSVLVKAAEQQQQ</sequence>
<dbReference type="EMBL" id="FRAT01000004">
    <property type="protein sequence ID" value="SHK79108.1"/>
    <property type="molecule type" value="Genomic_DNA"/>
</dbReference>
<evidence type="ECO:0000313" key="3">
    <source>
        <dbReference type="EMBL" id="SHK79108.1"/>
    </source>
</evidence>
<reference evidence="3 4" key="1">
    <citation type="submission" date="2016-11" db="EMBL/GenBank/DDBJ databases">
        <authorList>
            <person name="Varghese N."/>
            <person name="Submissions S."/>
        </authorList>
    </citation>
    <scope>NUCLEOTIDE SEQUENCE [LARGE SCALE GENOMIC DNA]</scope>
    <source>
        <strain evidence="3 4">CGMCC 1.12174</strain>
        <strain evidence="2 5">DSM 26351</strain>
    </source>
</reference>
<comment type="caution">
    <text evidence="3">The sequence shown here is derived from an EMBL/GenBank/DDBJ whole genome shotgun (WGS) entry which is preliminary data.</text>
</comment>
<name>A0A1M6VCD9_9FLAO</name>
<dbReference type="InterPro" id="IPR002931">
    <property type="entry name" value="Transglutaminase-like"/>
</dbReference>
<gene>
    <name evidence="2" type="ORF">SAMN04487891_10727</name>
    <name evidence="3" type="ORF">SAMN05216293_1981</name>
</gene>
<dbReference type="STRING" id="1055723.SAMN05216293_1981"/>
<accession>A0A1M6VCD9</accession>
<dbReference type="Proteomes" id="UP000184031">
    <property type="component" value="Unassembled WGS sequence"/>
</dbReference>
<dbReference type="PANTHER" id="PTHR33490:SF6">
    <property type="entry name" value="SLL1049 PROTEIN"/>
    <property type="match status" value="1"/>
</dbReference>
<keyword evidence="5" id="KW-1185">Reference proteome</keyword>
<organism evidence="3 4">
    <name type="scientific">Flagellimonas taeanensis</name>
    <dbReference type="NCBI Taxonomy" id="1005926"/>
    <lineage>
        <taxon>Bacteria</taxon>
        <taxon>Pseudomonadati</taxon>
        <taxon>Bacteroidota</taxon>
        <taxon>Flavobacteriia</taxon>
        <taxon>Flavobacteriales</taxon>
        <taxon>Flavobacteriaceae</taxon>
        <taxon>Flagellimonas</taxon>
    </lineage>
</organism>
<dbReference type="SUPFAM" id="SSF54001">
    <property type="entry name" value="Cysteine proteinases"/>
    <property type="match status" value="1"/>
</dbReference>
<proteinExistence type="predicted"/>
<evidence type="ECO:0000313" key="5">
    <source>
        <dbReference type="Proteomes" id="UP000198940"/>
    </source>
</evidence>
<evidence type="ECO:0000259" key="1">
    <source>
        <dbReference type="SMART" id="SM00460"/>
    </source>
</evidence>
<keyword evidence="3" id="KW-0645">Protease</keyword>
<dbReference type="PANTHER" id="PTHR33490">
    <property type="entry name" value="BLR5614 PROTEIN-RELATED"/>
    <property type="match status" value="1"/>
</dbReference>
<evidence type="ECO:0000313" key="4">
    <source>
        <dbReference type="Proteomes" id="UP000184031"/>
    </source>
</evidence>